<dbReference type="AlphaFoldDB" id="A0A4U6R124"/>
<dbReference type="Proteomes" id="UP000308488">
    <property type="component" value="Unassembled WGS sequence"/>
</dbReference>
<evidence type="ECO:0000313" key="2">
    <source>
        <dbReference type="Proteomes" id="UP000308488"/>
    </source>
</evidence>
<sequence>MKNVQKKISSLCVYRRKQHMIEHAKTWETALPDPSDSYPNLIFLYSEELATKNRELLFQKMNSAAKHNNQTLVISDCHYSRGGLYVVFDEIGADTENSLDIDEIVERWNEQENAGK</sequence>
<dbReference type="OrthoDB" id="6370993at2"/>
<comment type="caution">
    <text evidence="1">The sequence shown here is derived from an EMBL/GenBank/DDBJ whole genome shotgun (WGS) entry which is preliminary data.</text>
</comment>
<gene>
    <name evidence="1" type="ORF">FDP08_02250</name>
</gene>
<keyword evidence="2" id="KW-1185">Reference proteome</keyword>
<name>A0A4U6R124_9GAMM</name>
<accession>A0A4U6R124</accession>
<protein>
    <submittedName>
        <fullName evidence="1">Uncharacterized protein</fullName>
    </submittedName>
</protein>
<reference evidence="1 2" key="1">
    <citation type="submission" date="2019-05" db="EMBL/GenBank/DDBJ databases">
        <title>Marinobacter panjinensis sp. nov., a moderately halophilic bacterium isolated from sea tidal flat environment.</title>
        <authorList>
            <person name="Yang W."/>
            <person name="An M."/>
            <person name="He W."/>
            <person name="Luo X."/>
            <person name="Zhu L."/>
            <person name="Chen G."/>
            <person name="Zhang Y."/>
            <person name="Wang Y."/>
        </authorList>
    </citation>
    <scope>NUCLEOTIDE SEQUENCE [LARGE SCALE GENOMIC DNA]</scope>
    <source>
        <strain evidence="1 2">PJ-16</strain>
    </source>
</reference>
<dbReference type="EMBL" id="SZYH01000001">
    <property type="protein sequence ID" value="TKV66991.1"/>
    <property type="molecule type" value="Genomic_DNA"/>
</dbReference>
<proteinExistence type="predicted"/>
<dbReference type="RefSeq" id="WP_137434411.1">
    <property type="nucleotide sequence ID" value="NZ_JANRHC010000005.1"/>
</dbReference>
<organism evidence="1 2">
    <name type="scientific">Marinobacter panjinensis</name>
    <dbReference type="NCBI Taxonomy" id="2576384"/>
    <lineage>
        <taxon>Bacteria</taxon>
        <taxon>Pseudomonadati</taxon>
        <taxon>Pseudomonadota</taxon>
        <taxon>Gammaproteobacteria</taxon>
        <taxon>Pseudomonadales</taxon>
        <taxon>Marinobacteraceae</taxon>
        <taxon>Marinobacter</taxon>
    </lineage>
</organism>
<evidence type="ECO:0000313" key="1">
    <source>
        <dbReference type="EMBL" id="TKV66991.1"/>
    </source>
</evidence>